<dbReference type="PROSITE" id="PS51257">
    <property type="entry name" value="PROKAR_LIPOPROTEIN"/>
    <property type="match status" value="1"/>
</dbReference>
<feature type="compositionally biased region" description="Polar residues" evidence="1">
    <location>
        <begin position="69"/>
        <end position="78"/>
    </location>
</feature>
<reference evidence="3" key="1">
    <citation type="journal article" date="2017" name="Plant J.">
        <title>The pomegranate (Punica granatum L.) genome and the genomics of punicalagin biosynthesis.</title>
        <authorList>
            <person name="Qin G."/>
            <person name="Xu C."/>
            <person name="Ming R."/>
            <person name="Tang H."/>
            <person name="Guyot R."/>
            <person name="Kramer E.M."/>
            <person name="Hu Y."/>
            <person name="Yi X."/>
            <person name="Qi Y."/>
            <person name="Xu X."/>
            <person name="Gao Z."/>
            <person name="Pan H."/>
            <person name="Jian J."/>
            <person name="Tian Y."/>
            <person name="Yue Z."/>
            <person name="Xu Y."/>
        </authorList>
    </citation>
    <scope>NUCLEOTIDE SEQUENCE [LARGE SCALE GENOMIC DNA]</scope>
    <source>
        <strain evidence="3">cv. Dabenzi</strain>
    </source>
</reference>
<proteinExistence type="predicted"/>
<sequence>MDSSKSSSSSSAVAAPPPNLLLHAQLSPIASSCHNHLTPPPVHELHPFLPLPLRPRPLRDTHPPKFSLIASSCHNHPD</sequence>
<feature type="region of interest" description="Disordered" evidence="1">
    <location>
        <begin position="49"/>
        <end position="78"/>
    </location>
</feature>
<name>A0A218WHW3_PUNGR</name>
<accession>A0A218WHW3</accession>
<organism evidence="2 3">
    <name type="scientific">Punica granatum</name>
    <name type="common">Pomegranate</name>
    <dbReference type="NCBI Taxonomy" id="22663"/>
    <lineage>
        <taxon>Eukaryota</taxon>
        <taxon>Viridiplantae</taxon>
        <taxon>Streptophyta</taxon>
        <taxon>Embryophyta</taxon>
        <taxon>Tracheophyta</taxon>
        <taxon>Spermatophyta</taxon>
        <taxon>Magnoliopsida</taxon>
        <taxon>eudicotyledons</taxon>
        <taxon>Gunneridae</taxon>
        <taxon>Pentapetalae</taxon>
        <taxon>rosids</taxon>
        <taxon>malvids</taxon>
        <taxon>Myrtales</taxon>
        <taxon>Lythraceae</taxon>
        <taxon>Punica</taxon>
    </lineage>
</organism>
<dbReference type="Proteomes" id="UP000197138">
    <property type="component" value="Unassembled WGS sequence"/>
</dbReference>
<gene>
    <name evidence="2" type="ORF">CDL15_Pgr017843</name>
</gene>
<comment type="caution">
    <text evidence="2">The sequence shown here is derived from an EMBL/GenBank/DDBJ whole genome shotgun (WGS) entry which is preliminary data.</text>
</comment>
<evidence type="ECO:0000313" key="3">
    <source>
        <dbReference type="Proteomes" id="UP000197138"/>
    </source>
</evidence>
<protein>
    <submittedName>
        <fullName evidence="2">Uncharacterized protein</fullName>
    </submittedName>
</protein>
<dbReference type="AlphaFoldDB" id="A0A218WHW3"/>
<evidence type="ECO:0000313" key="2">
    <source>
        <dbReference type="EMBL" id="OWM71960.1"/>
    </source>
</evidence>
<dbReference type="EMBL" id="MTKT01004293">
    <property type="protein sequence ID" value="OWM71960.1"/>
    <property type="molecule type" value="Genomic_DNA"/>
</dbReference>
<evidence type="ECO:0000256" key="1">
    <source>
        <dbReference type="SAM" id="MobiDB-lite"/>
    </source>
</evidence>